<feature type="domain" description="PPIase FKBP-type" evidence="8">
    <location>
        <begin position="112"/>
        <end position="205"/>
    </location>
</feature>
<dbReference type="PROSITE" id="PS50059">
    <property type="entry name" value="FKBP_PPIASE"/>
    <property type="match status" value="2"/>
</dbReference>
<evidence type="ECO:0000259" key="8">
    <source>
        <dbReference type="PROSITE" id="PS50059"/>
    </source>
</evidence>
<dbReference type="eggNOG" id="COG0545">
    <property type="taxonomic scope" value="Bacteria"/>
</dbReference>
<dbReference type="Proteomes" id="UP000004474">
    <property type="component" value="Unassembled WGS sequence"/>
</dbReference>
<evidence type="ECO:0000256" key="1">
    <source>
        <dbReference type="ARBA" id="ARBA00000971"/>
    </source>
</evidence>
<dbReference type="PANTHER" id="PTHR10516">
    <property type="entry name" value="PEPTIDYL-PROLYL CIS-TRANS ISOMERASE"/>
    <property type="match status" value="1"/>
</dbReference>
<feature type="compositionally biased region" description="Basic and acidic residues" evidence="6">
    <location>
        <begin position="86"/>
        <end position="102"/>
    </location>
</feature>
<feature type="signal peptide" evidence="7">
    <location>
        <begin position="1"/>
        <end position="27"/>
    </location>
</feature>
<dbReference type="InterPro" id="IPR050689">
    <property type="entry name" value="FKBP-type_PPIase"/>
</dbReference>
<dbReference type="STRING" id="1210046.B277_01309"/>
<dbReference type="Gene3D" id="3.10.50.40">
    <property type="match status" value="2"/>
</dbReference>
<feature type="compositionally biased region" description="Low complexity" evidence="6">
    <location>
        <begin position="26"/>
        <end position="53"/>
    </location>
</feature>
<name>K1E161_9MICO</name>
<feature type="domain" description="PPIase FKBP-type" evidence="8">
    <location>
        <begin position="260"/>
        <end position="351"/>
    </location>
</feature>
<dbReference type="InterPro" id="IPR001179">
    <property type="entry name" value="PPIase_FKBP_dom"/>
</dbReference>
<dbReference type="SUPFAM" id="SSF54534">
    <property type="entry name" value="FKBP-like"/>
    <property type="match status" value="2"/>
</dbReference>
<evidence type="ECO:0000313" key="10">
    <source>
        <dbReference type="Proteomes" id="UP000004474"/>
    </source>
</evidence>
<evidence type="ECO:0000256" key="7">
    <source>
        <dbReference type="SAM" id="SignalP"/>
    </source>
</evidence>
<evidence type="ECO:0000256" key="5">
    <source>
        <dbReference type="PROSITE-ProRule" id="PRU00277"/>
    </source>
</evidence>
<dbReference type="PROSITE" id="PS51257">
    <property type="entry name" value="PROKAR_LIPOPROTEIN"/>
    <property type="match status" value="1"/>
</dbReference>
<dbReference type="InterPro" id="IPR046357">
    <property type="entry name" value="PPIase_dom_sf"/>
</dbReference>
<evidence type="ECO:0000256" key="2">
    <source>
        <dbReference type="ARBA" id="ARBA00013194"/>
    </source>
</evidence>
<feature type="compositionally biased region" description="Basic and acidic residues" evidence="6">
    <location>
        <begin position="60"/>
        <end position="78"/>
    </location>
</feature>
<dbReference type="Pfam" id="PF00254">
    <property type="entry name" value="FKBP_C"/>
    <property type="match status" value="2"/>
</dbReference>
<dbReference type="PANTHER" id="PTHR10516:SF443">
    <property type="entry name" value="FK506-BINDING PROTEIN 59-RELATED"/>
    <property type="match status" value="1"/>
</dbReference>
<evidence type="ECO:0000256" key="4">
    <source>
        <dbReference type="ARBA" id="ARBA00023235"/>
    </source>
</evidence>
<keyword evidence="7" id="KW-0732">Signal</keyword>
<dbReference type="PATRIC" id="fig|1210046.3.peg.259"/>
<dbReference type="GO" id="GO:0005737">
    <property type="term" value="C:cytoplasm"/>
    <property type="evidence" value="ECO:0007669"/>
    <property type="project" value="TreeGrafter"/>
</dbReference>
<organism evidence="9 10">
    <name type="scientific">Janibacter hoylei PVAS-1</name>
    <dbReference type="NCBI Taxonomy" id="1210046"/>
    <lineage>
        <taxon>Bacteria</taxon>
        <taxon>Bacillati</taxon>
        <taxon>Actinomycetota</taxon>
        <taxon>Actinomycetes</taxon>
        <taxon>Micrococcales</taxon>
        <taxon>Intrasporangiaceae</taxon>
        <taxon>Janibacter</taxon>
    </lineage>
</organism>
<dbReference type="AlphaFoldDB" id="K1E161"/>
<reference evidence="9 10" key="1">
    <citation type="journal article" date="2012" name="J. Bacteriol.">
        <title>Genome Sequence of Janibacter hoylei MTCC8307, Isolated from the Stratospheric Air.</title>
        <authorList>
            <person name="Pawar S.P."/>
            <person name="Dhotre D.P."/>
            <person name="Shetty S.A."/>
            <person name="Chowdhury S.P."/>
            <person name="Chaudhari B.L."/>
            <person name="Shouche Y.S."/>
        </authorList>
    </citation>
    <scope>NUCLEOTIDE SEQUENCE [LARGE SCALE GENOMIC DNA]</scope>
    <source>
        <strain evidence="9 10">PVAS-1</strain>
    </source>
</reference>
<keyword evidence="4 5" id="KW-0413">Isomerase</keyword>
<sequence>MIVPKSPRLTTAAAVSAAAVLALSACGGDSDTDATSDGKTDASASSASSSESSPVTLADPKPEDTKKVEDIEITEAKGKKAPSISIEDKPLSVTETTRKVLDEGSGETLPDDAYVEVDLAMFSGKDGKAIEGSETYTSAPIVLSLGNEGALPGLVKSIKGQKVGAHGVSVMPPKDLFGDQGMPQYGVDGKDNLVLVYDVRGIMPQEAKGKAVTPKDKTLPTVKWKADAPADITIPKDAKKPKKLVTEKLIEGTGKTVKKGDQVYVSYTGVKFKSGEVFDSSFKEGRGPFPFVVGQQGVIPGWDKAVEGSKVGDRLLVVVPSKEGYGEQGTPDGSIKPNEDLVFVVDILSAP</sequence>
<evidence type="ECO:0000256" key="6">
    <source>
        <dbReference type="SAM" id="MobiDB-lite"/>
    </source>
</evidence>
<comment type="catalytic activity">
    <reaction evidence="1 5">
        <text>[protein]-peptidylproline (omega=180) = [protein]-peptidylproline (omega=0)</text>
        <dbReference type="Rhea" id="RHEA:16237"/>
        <dbReference type="Rhea" id="RHEA-COMP:10747"/>
        <dbReference type="Rhea" id="RHEA-COMP:10748"/>
        <dbReference type="ChEBI" id="CHEBI:83833"/>
        <dbReference type="ChEBI" id="CHEBI:83834"/>
        <dbReference type="EC" id="5.2.1.8"/>
    </reaction>
</comment>
<dbReference type="EC" id="5.2.1.8" evidence="2 5"/>
<feature type="region of interest" description="Disordered" evidence="6">
    <location>
        <begin position="26"/>
        <end position="107"/>
    </location>
</feature>
<gene>
    <name evidence="9" type="ORF">B277_01309</name>
</gene>
<evidence type="ECO:0000256" key="3">
    <source>
        <dbReference type="ARBA" id="ARBA00023110"/>
    </source>
</evidence>
<protein>
    <recommendedName>
        <fullName evidence="2 5">peptidylprolyl isomerase</fullName>
        <ecNumber evidence="2 5">5.2.1.8</ecNumber>
    </recommendedName>
</protein>
<comment type="caution">
    <text evidence="9">The sequence shown here is derived from an EMBL/GenBank/DDBJ whole genome shotgun (WGS) entry which is preliminary data.</text>
</comment>
<feature type="chain" id="PRO_5038564149" description="peptidylprolyl isomerase" evidence="7">
    <location>
        <begin position="28"/>
        <end position="351"/>
    </location>
</feature>
<evidence type="ECO:0000313" key="9">
    <source>
        <dbReference type="EMBL" id="EKA62630.1"/>
    </source>
</evidence>
<proteinExistence type="predicted"/>
<accession>K1E161</accession>
<keyword evidence="3 5" id="KW-0697">Rotamase</keyword>
<dbReference type="EMBL" id="ALWX01000004">
    <property type="protein sequence ID" value="EKA62630.1"/>
    <property type="molecule type" value="Genomic_DNA"/>
</dbReference>
<dbReference type="GO" id="GO:0003755">
    <property type="term" value="F:peptidyl-prolyl cis-trans isomerase activity"/>
    <property type="evidence" value="ECO:0007669"/>
    <property type="project" value="UniProtKB-KW"/>
</dbReference>